<dbReference type="GO" id="GO:0006054">
    <property type="term" value="P:N-acetylneuraminate metabolic process"/>
    <property type="evidence" value="ECO:0007669"/>
    <property type="project" value="UniProtKB-UniPathway"/>
</dbReference>
<accession>A0A7W9F1E4</accession>
<dbReference type="SFLD" id="SFLDG01138">
    <property type="entry name" value="C1.6.2:_Deoxy-d-mannose-octulo"/>
    <property type="match status" value="1"/>
</dbReference>
<evidence type="ECO:0000256" key="10">
    <source>
        <dbReference type="ARBA" id="ARBA00022842"/>
    </source>
</evidence>
<evidence type="ECO:0000256" key="5">
    <source>
        <dbReference type="ARBA" id="ARBA00010726"/>
    </source>
</evidence>
<dbReference type="EC" id="2.7.7.43" evidence="7"/>
<evidence type="ECO:0000256" key="4">
    <source>
        <dbReference type="ARBA" id="ARBA00005893"/>
    </source>
</evidence>
<evidence type="ECO:0000256" key="7">
    <source>
        <dbReference type="ARBA" id="ARBA00012491"/>
    </source>
</evidence>
<keyword evidence="8" id="KW-0479">Metal-binding</keyword>
<dbReference type="SUPFAM" id="SSF53448">
    <property type="entry name" value="Nucleotide-diphospho-sugar transferases"/>
    <property type="match status" value="1"/>
</dbReference>
<dbReference type="InterPro" id="IPR050793">
    <property type="entry name" value="CMP-NeuNAc_synthase"/>
</dbReference>
<dbReference type="GO" id="GO:0016788">
    <property type="term" value="F:hydrolase activity, acting on ester bonds"/>
    <property type="evidence" value="ECO:0007669"/>
    <property type="project" value="InterPro"/>
</dbReference>
<comment type="cofactor">
    <cofactor evidence="2">
        <name>Mg(2+)</name>
        <dbReference type="ChEBI" id="CHEBI:18420"/>
    </cofactor>
</comment>
<evidence type="ECO:0000256" key="9">
    <source>
        <dbReference type="ARBA" id="ARBA00022801"/>
    </source>
</evidence>
<dbReference type="InterPro" id="IPR036412">
    <property type="entry name" value="HAD-like_sf"/>
</dbReference>
<comment type="pathway">
    <text evidence="3">Amino-sugar metabolism; N-acetylneuraminate metabolism.</text>
</comment>
<dbReference type="InterPro" id="IPR010023">
    <property type="entry name" value="KdsC_fam"/>
</dbReference>
<dbReference type="PANTHER" id="PTHR21485:SF3">
    <property type="entry name" value="N-ACYLNEURAMINATE CYTIDYLYLTRANSFERASE"/>
    <property type="match status" value="1"/>
</dbReference>
<dbReference type="InterPro" id="IPR029044">
    <property type="entry name" value="Nucleotide-diphossugar_trans"/>
</dbReference>
<comment type="catalytic activity">
    <reaction evidence="1">
        <text>an N-acylneuraminate + CTP = a CMP-N-acyl-beta-neuraminate + diphosphate</text>
        <dbReference type="Rhea" id="RHEA:11344"/>
        <dbReference type="ChEBI" id="CHEBI:33019"/>
        <dbReference type="ChEBI" id="CHEBI:37563"/>
        <dbReference type="ChEBI" id="CHEBI:60073"/>
        <dbReference type="ChEBI" id="CHEBI:68671"/>
        <dbReference type="EC" id="2.7.7.43"/>
    </reaction>
</comment>
<dbReference type="AlphaFoldDB" id="A0A7W9F1E4"/>
<dbReference type="CDD" id="cd02513">
    <property type="entry name" value="CMP-NeuAc_Synthase"/>
    <property type="match status" value="1"/>
</dbReference>
<dbReference type="SFLD" id="SFLDS00003">
    <property type="entry name" value="Haloacid_Dehalogenase"/>
    <property type="match status" value="1"/>
</dbReference>
<dbReference type="PANTHER" id="PTHR21485">
    <property type="entry name" value="HAD SUPERFAMILY MEMBERS CMAS AND KDSC"/>
    <property type="match status" value="1"/>
</dbReference>
<name>A0A7W9F1E4_9SPHN</name>
<evidence type="ECO:0000256" key="1">
    <source>
        <dbReference type="ARBA" id="ARBA00001862"/>
    </source>
</evidence>
<keyword evidence="9" id="KW-0378">Hydrolase</keyword>
<evidence type="ECO:0000313" key="12">
    <source>
        <dbReference type="Proteomes" id="UP000546701"/>
    </source>
</evidence>
<dbReference type="RefSeq" id="WP_157174813.1">
    <property type="nucleotide sequence ID" value="NZ_BMJP01000002.1"/>
</dbReference>
<keyword evidence="12" id="KW-1185">Reference proteome</keyword>
<evidence type="ECO:0000256" key="8">
    <source>
        <dbReference type="ARBA" id="ARBA00022723"/>
    </source>
</evidence>
<proteinExistence type="inferred from homology"/>
<dbReference type="SFLD" id="SFLDG01136">
    <property type="entry name" value="C1.6:_Phosphoserine_Phosphatas"/>
    <property type="match status" value="1"/>
</dbReference>
<sequence length="390" mass="41964">MTMDVLAIIPARGGSKGLPRKNVLPLGGIPLIAHSIAAARAATSVTRVVVSTDDAEIAAVARAYGTEVVDRPAAIAGDIAKSEDALLHVLGHLAATEGYRPDLTVFLQCTSPLTAPADIDGTVAALLDSGADTAVAVTAFHYFLWHHDASGAAVGVNHDKAIRPMRQQRDPEYLETGAVYVMRTAGFLAARHRFFGQTALFETLPERRLEIDDPEDFRMAEDRIARLARDRSAAALPTPPAAIVMDFDGVFTDDRVFTDQDGRETVACSRSDGMGIERLRRAGIAMMVVSKEANPVVAARCRKLRLPYHHGVDDKLPLVRDWLQAESHDPARTIYVGNDINDIACMTFVGCAIAPRDAHASVLRIADVVLDADGGRGALRRLADLLLDHG</sequence>
<evidence type="ECO:0000256" key="3">
    <source>
        <dbReference type="ARBA" id="ARBA00005141"/>
    </source>
</evidence>
<dbReference type="Gene3D" id="3.40.50.1000">
    <property type="entry name" value="HAD superfamily/HAD-like"/>
    <property type="match status" value="1"/>
</dbReference>
<comment type="similarity">
    <text evidence="4">Belongs to the KdsC family.</text>
</comment>
<protein>
    <recommendedName>
        <fullName evidence="7">N-acylneuraminate cytidylyltransferase</fullName>
        <ecNumber evidence="7">2.7.7.43</ecNumber>
    </recommendedName>
</protein>
<reference evidence="11 12" key="1">
    <citation type="submission" date="2020-08" db="EMBL/GenBank/DDBJ databases">
        <title>Genomic Encyclopedia of Type Strains, Phase IV (KMG-IV): sequencing the most valuable type-strain genomes for metagenomic binning, comparative biology and taxonomic classification.</title>
        <authorList>
            <person name="Goeker M."/>
        </authorList>
    </citation>
    <scope>NUCLEOTIDE SEQUENCE [LARGE SCALE GENOMIC DNA]</scope>
    <source>
        <strain evidence="11 12">DSM 103336</strain>
    </source>
</reference>
<dbReference type="Proteomes" id="UP000546701">
    <property type="component" value="Unassembled WGS sequence"/>
</dbReference>
<dbReference type="OrthoDB" id="9805604at2"/>
<dbReference type="Gene3D" id="3.90.550.10">
    <property type="entry name" value="Spore Coat Polysaccharide Biosynthesis Protein SpsA, Chain A"/>
    <property type="match status" value="1"/>
</dbReference>
<gene>
    <name evidence="11" type="ORF">FHS99_001706</name>
</gene>
<dbReference type="SUPFAM" id="SSF56784">
    <property type="entry name" value="HAD-like"/>
    <property type="match status" value="1"/>
</dbReference>
<dbReference type="EMBL" id="JACIJR010000003">
    <property type="protein sequence ID" value="MBB5729228.1"/>
    <property type="molecule type" value="Genomic_DNA"/>
</dbReference>
<dbReference type="InterPro" id="IPR003329">
    <property type="entry name" value="Cytidylyl_trans"/>
</dbReference>
<comment type="similarity">
    <text evidence="5">Belongs to the CMP-NeuNAc synthase family.</text>
</comment>
<evidence type="ECO:0000256" key="2">
    <source>
        <dbReference type="ARBA" id="ARBA00001946"/>
    </source>
</evidence>
<dbReference type="InterPro" id="IPR023214">
    <property type="entry name" value="HAD_sf"/>
</dbReference>
<dbReference type="UniPathway" id="UPA00628"/>
<organism evidence="11 12">
    <name type="scientific">Sphingomonas prati</name>
    <dbReference type="NCBI Taxonomy" id="1843237"/>
    <lineage>
        <taxon>Bacteria</taxon>
        <taxon>Pseudomonadati</taxon>
        <taxon>Pseudomonadota</taxon>
        <taxon>Alphaproteobacteria</taxon>
        <taxon>Sphingomonadales</taxon>
        <taxon>Sphingomonadaceae</taxon>
        <taxon>Sphingomonas</taxon>
    </lineage>
</organism>
<comment type="subunit">
    <text evidence="6">Homotetramer.</text>
</comment>
<evidence type="ECO:0000256" key="6">
    <source>
        <dbReference type="ARBA" id="ARBA00011881"/>
    </source>
</evidence>
<dbReference type="Pfam" id="PF02348">
    <property type="entry name" value="CTP_transf_3"/>
    <property type="match status" value="1"/>
</dbReference>
<dbReference type="GO" id="GO:0046872">
    <property type="term" value="F:metal ion binding"/>
    <property type="evidence" value="ECO:0007669"/>
    <property type="project" value="UniProtKB-KW"/>
</dbReference>
<comment type="caution">
    <text evidence="11">The sequence shown here is derived from an EMBL/GenBank/DDBJ whole genome shotgun (WGS) entry which is preliminary data.</text>
</comment>
<evidence type="ECO:0000313" key="11">
    <source>
        <dbReference type="EMBL" id="MBB5729228.1"/>
    </source>
</evidence>
<keyword evidence="10" id="KW-0460">Magnesium</keyword>
<dbReference type="GO" id="GO:0008781">
    <property type="term" value="F:N-acylneuraminate cytidylyltransferase activity"/>
    <property type="evidence" value="ECO:0007669"/>
    <property type="project" value="UniProtKB-EC"/>
</dbReference>